<dbReference type="PROSITE" id="PS51228">
    <property type="entry name" value="ACB_2"/>
    <property type="match status" value="1"/>
</dbReference>
<comment type="similarity">
    <text evidence="1">Belongs to the ACBP family.</text>
</comment>
<dbReference type="Pfam" id="PF00887">
    <property type="entry name" value="ACBP"/>
    <property type="match status" value="1"/>
</dbReference>
<dbReference type="OrthoDB" id="346910at2759"/>
<reference evidence="4 5" key="1">
    <citation type="submission" date="2011-07" db="EMBL/GenBank/DDBJ databases">
        <authorList>
            <person name="Coyne R."/>
            <person name="Brami D."/>
            <person name="Johnson J."/>
            <person name="Hostetler J."/>
            <person name="Hannick L."/>
            <person name="Clark T."/>
            <person name="Cassidy-Hanley D."/>
            <person name="Inman J."/>
        </authorList>
    </citation>
    <scope>NUCLEOTIDE SEQUENCE [LARGE SCALE GENOMIC DNA]</scope>
    <source>
        <strain evidence="4 5">G5</strain>
    </source>
</reference>
<dbReference type="InParanoid" id="G0QKY9"/>
<dbReference type="RefSeq" id="XP_004039414.1">
    <property type="nucleotide sequence ID" value="XM_004039366.1"/>
</dbReference>
<dbReference type="Proteomes" id="UP000008983">
    <property type="component" value="Unassembled WGS sequence"/>
</dbReference>
<dbReference type="InterPro" id="IPR000582">
    <property type="entry name" value="Acyl-CoA-binding_protein"/>
</dbReference>
<organism evidence="4 5">
    <name type="scientific">Ichthyophthirius multifiliis</name>
    <name type="common">White spot disease agent</name>
    <name type="synonym">Ich</name>
    <dbReference type="NCBI Taxonomy" id="5932"/>
    <lineage>
        <taxon>Eukaryota</taxon>
        <taxon>Sar</taxon>
        <taxon>Alveolata</taxon>
        <taxon>Ciliophora</taxon>
        <taxon>Intramacronucleata</taxon>
        <taxon>Oligohymenophorea</taxon>
        <taxon>Hymenostomatida</taxon>
        <taxon>Ophryoglenina</taxon>
        <taxon>Ichthyophthirius</taxon>
    </lineage>
</organism>
<dbReference type="PRINTS" id="PR00689">
    <property type="entry name" value="ACOABINDINGP"/>
</dbReference>
<dbReference type="AlphaFoldDB" id="G0QKY9"/>
<proteinExistence type="inferred from homology"/>
<dbReference type="GO" id="GO:0006631">
    <property type="term" value="P:fatty acid metabolic process"/>
    <property type="evidence" value="ECO:0007669"/>
    <property type="project" value="TreeGrafter"/>
</dbReference>
<feature type="domain" description="ACB" evidence="3">
    <location>
        <begin position="2"/>
        <end position="90"/>
    </location>
</feature>
<accession>G0QKY9</accession>
<dbReference type="SUPFAM" id="SSF47027">
    <property type="entry name" value="Acyl-CoA binding protein"/>
    <property type="match status" value="1"/>
</dbReference>
<dbReference type="PROSITE" id="PS00880">
    <property type="entry name" value="ACB_1"/>
    <property type="match status" value="1"/>
</dbReference>
<dbReference type="PANTHER" id="PTHR23310:SF62">
    <property type="entry name" value="ACYL-COA BINDING PROTEIN 1, ISOFORM A"/>
    <property type="match status" value="1"/>
</dbReference>
<sequence length="93" mass="10248">MSAENFELAAEEIKNFIAGNGKVSDDNLLQFYAFYKQGTVGDCNTDKPGMLALKDKAKWEAWNAKKGMNQNDAKTEYVKLAKTVLPANVASNL</sequence>
<dbReference type="OMA" id="YFYKYYK"/>
<evidence type="ECO:0000256" key="1">
    <source>
        <dbReference type="ARBA" id="ARBA00005567"/>
    </source>
</evidence>
<evidence type="ECO:0000256" key="2">
    <source>
        <dbReference type="ARBA" id="ARBA00023121"/>
    </source>
</evidence>
<dbReference type="EMBL" id="GL983202">
    <property type="protein sequence ID" value="EGR34110.1"/>
    <property type="molecule type" value="Genomic_DNA"/>
</dbReference>
<dbReference type="PANTHER" id="PTHR23310">
    <property type="entry name" value="ACYL-COA-BINDING PROTEIN, ACBP"/>
    <property type="match status" value="1"/>
</dbReference>
<dbReference type="eggNOG" id="KOG0817">
    <property type="taxonomic scope" value="Eukaryota"/>
</dbReference>
<evidence type="ECO:0000259" key="3">
    <source>
        <dbReference type="PROSITE" id="PS51228"/>
    </source>
</evidence>
<dbReference type="STRING" id="857967.G0QKY9"/>
<keyword evidence="2" id="KW-0446">Lipid-binding</keyword>
<dbReference type="InterPro" id="IPR022408">
    <property type="entry name" value="Acyl-CoA-binding_prot_CS"/>
</dbReference>
<dbReference type="InterPro" id="IPR014352">
    <property type="entry name" value="FERM/acyl-CoA-bd_prot_sf"/>
</dbReference>
<keyword evidence="5" id="KW-1185">Reference proteome</keyword>
<dbReference type="InterPro" id="IPR035984">
    <property type="entry name" value="Acyl-CoA-binding_sf"/>
</dbReference>
<dbReference type="GO" id="GO:0000062">
    <property type="term" value="F:fatty-acyl-CoA binding"/>
    <property type="evidence" value="ECO:0007669"/>
    <property type="project" value="InterPro"/>
</dbReference>
<name>G0QKY9_ICHMU</name>
<dbReference type="Gene3D" id="1.20.80.10">
    <property type="match status" value="1"/>
</dbReference>
<gene>
    <name evidence="4" type="ORF">IMG5_023240</name>
</gene>
<evidence type="ECO:0000313" key="5">
    <source>
        <dbReference type="Proteomes" id="UP000008983"/>
    </source>
</evidence>
<evidence type="ECO:0000313" key="4">
    <source>
        <dbReference type="EMBL" id="EGR34110.1"/>
    </source>
</evidence>
<dbReference type="GeneID" id="14910315"/>
<protein>
    <recommendedName>
        <fullName evidence="3">ACB domain-containing protein</fullName>
    </recommendedName>
</protein>